<organism evidence="5 6">
    <name type="scientific">Trapa incisa</name>
    <dbReference type="NCBI Taxonomy" id="236973"/>
    <lineage>
        <taxon>Eukaryota</taxon>
        <taxon>Viridiplantae</taxon>
        <taxon>Streptophyta</taxon>
        <taxon>Embryophyta</taxon>
        <taxon>Tracheophyta</taxon>
        <taxon>Spermatophyta</taxon>
        <taxon>Magnoliopsida</taxon>
        <taxon>eudicotyledons</taxon>
        <taxon>Gunneridae</taxon>
        <taxon>Pentapetalae</taxon>
        <taxon>rosids</taxon>
        <taxon>malvids</taxon>
        <taxon>Myrtales</taxon>
        <taxon>Lythraceae</taxon>
        <taxon>Trapa</taxon>
    </lineage>
</organism>
<dbReference type="EMBL" id="JAXIOK010000001">
    <property type="protein sequence ID" value="KAK4780175.1"/>
    <property type="molecule type" value="Genomic_DNA"/>
</dbReference>
<feature type="region of interest" description="Disordered" evidence="3">
    <location>
        <begin position="328"/>
        <end position="360"/>
    </location>
</feature>
<dbReference type="AlphaFoldDB" id="A0AAN7LF54"/>
<feature type="region of interest" description="Disordered" evidence="3">
    <location>
        <begin position="525"/>
        <end position="567"/>
    </location>
</feature>
<dbReference type="SUPFAM" id="SSF57850">
    <property type="entry name" value="RING/U-box"/>
    <property type="match status" value="1"/>
</dbReference>
<dbReference type="PANTHER" id="PTHR46519">
    <property type="entry name" value="RING/U-BOX SUPERFAMILY PROTEIN"/>
    <property type="match status" value="1"/>
</dbReference>
<feature type="region of interest" description="Disordered" evidence="3">
    <location>
        <begin position="441"/>
        <end position="485"/>
    </location>
</feature>
<proteinExistence type="predicted"/>
<accession>A0AAN7LF54</accession>
<feature type="region of interest" description="Disordered" evidence="3">
    <location>
        <begin position="619"/>
        <end position="642"/>
    </location>
</feature>
<keyword evidence="1" id="KW-0863">Zinc-finger</keyword>
<feature type="compositionally biased region" description="Basic and acidic residues" evidence="3">
    <location>
        <begin position="462"/>
        <end position="477"/>
    </location>
</feature>
<evidence type="ECO:0000256" key="1">
    <source>
        <dbReference type="PROSITE-ProRule" id="PRU00175"/>
    </source>
</evidence>
<dbReference type="Gene3D" id="3.30.40.10">
    <property type="entry name" value="Zinc/RING finger domain, C3HC4 (zinc finger)"/>
    <property type="match status" value="1"/>
</dbReference>
<feature type="domain" description="RING-type" evidence="4">
    <location>
        <begin position="866"/>
        <end position="905"/>
    </location>
</feature>
<evidence type="ECO:0000259" key="4">
    <source>
        <dbReference type="PROSITE" id="PS50089"/>
    </source>
</evidence>
<keyword evidence="2" id="KW-0175">Coiled coil</keyword>
<feature type="region of interest" description="Disordered" evidence="3">
    <location>
        <begin position="395"/>
        <end position="427"/>
    </location>
</feature>
<feature type="coiled-coil region" evidence="2">
    <location>
        <begin position="794"/>
        <end position="821"/>
    </location>
</feature>
<dbReference type="InterPro" id="IPR001841">
    <property type="entry name" value="Znf_RING"/>
</dbReference>
<name>A0AAN7LF54_9MYRT</name>
<dbReference type="GO" id="GO:0008270">
    <property type="term" value="F:zinc ion binding"/>
    <property type="evidence" value="ECO:0007669"/>
    <property type="project" value="UniProtKB-KW"/>
</dbReference>
<dbReference type="Pfam" id="PF13920">
    <property type="entry name" value="zf-C3HC4_3"/>
    <property type="match status" value="1"/>
</dbReference>
<dbReference type="PANTHER" id="PTHR46519:SF3">
    <property type="entry name" value="RING_U-BOX SUPERFAMILY PROTEIN"/>
    <property type="match status" value="1"/>
</dbReference>
<protein>
    <recommendedName>
        <fullName evidence="4">RING-type domain-containing protein</fullName>
    </recommendedName>
</protein>
<dbReference type="InterPro" id="IPR013083">
    <property type="entry name" value="Znf_RING/FYVE/PHD"/>
</dbReference>
<keyword evidence="6" id="KW-1185">Reference proteome</keyword>
<sequence>MAIVDLQNPSVLASSILREPQPSSSRRSLDHGRRGNRASAILQMWRELEDEHGLSPRDRLSEQSLQPGIITSHGAISSINASESSLSGHEIVTDDASVSENGHDLSGSQSEMQSETVVGHNLDCVHSSDFGEAERERVRQIFREWMNSGVRERPSNDSSNNNSSRTVLGGTEQERVRIIREWMQTNGQRDSSDDTEEEQAAQIGVQIERVRDSLISNQSESSVEGTRRGIRRVCGRQVLLDMLKKAGSERRHEIQSLLEERPVSRFAHRKRIQSLLRGRFLRNERQVVNDKPSSTAASELGLLRQRQTVSGLREGFLLRLDSYSQASSSLSRTSSNCDIDDYGRDQDHPNGLPTDLNESTREFWTSNMEKDTCESSNARNDSEVTYEGFTRHEANDDAGQSLQPGAENEISSYKHSGSIRVDREEGGVSLDRINTALSDESWQTESAGHGHQASEAPLDFSGSEREEGPIDHFHQHTGDPGGSLSRNLRELSSTVEVEVQQPDHDLENEGVSLDAASNVMSDEAWQTGSADHRHQASRAPCNFSTEETSSSSFLQATDNPGGSNAQDLTEQDSIVEMQQLHHDSENEYHHETSAVPVEPVHAIHEFFDERRESNLLQNQHGNEYTGGSVPSESSVGNQDDNFQGADQRWLEQPSEVDVIANGRVNTFYTPDDENVYNMELQELLSRRSVSNLLSSGFRQSLDQLIQSYVERQGQASNEWELHETPPHNLENVEHDLEQLNREDEGQMDDASMPRYVPRGFPIPVEQSRWDPDLHGDNWPQPHMHQHLGTEWDMVGDLRIDMARLQQRMNNMQRMLEACMDMQLELQRSIRQEVSAALNRSTVSSGLRETISTESDSRWERVRNGVCCICLDTKIDSLLYRCGHMCACLECANGLVQSRGKCPMCRAPVVEAVRAYFIL</sequence>
<keyword evidence="1" id="KW-0862">Zinc</keyword>
<keyword evidence="1" id="KW-0479">Metal-binding</keyword>
<evidence type="ECO:0000256" key="3">
    <source>
        <dbReference type="SAM" id="MobiDB-lite"/>
    </source>
</evidence>
<evidence type="ECO:0000256" key="2">
    <source>
        <dbReference type="SAM" id="Coils"/>
    </source>
</evidence>
<dbReference type="CDD" id="cd16647">
    <property type="entry name" value="mRING-HC-C3HC5_NEU1"/>
    <property type="match status" value="1"/>
</dbReference>
<comment type="caution">
    <text evidence="5">The sequence shown here is derived from an EMBL/GenBank/DDBJ whole genome shotgun (WGS) entry which is preliminary data.</text>
</comment>
<evidence type="ECO:0000313" key="6">
    <source>
        <dbReference type="Proteomes" id="UP001345219"/>
    </source>
</evidence>
<reference evidence="5 6" key="1">
    <citation type="journal article" date="2023" name="Hortic Res">
        <title>Pangenome of water caltrop reveals structural variations and asymmetric subgenome divergence after allopolyploidization.</title>
        <authorList>
            <person name="Zhang X."/>
            <person name="Chen Y."/>
            <person name="Wang L."/>
            <person name="Yuan Y."/>
            <person name="Fang M."/>
            <person name="Shi L."/>
            <person name="Lu R."/>
            <person name="Comes H.P."/>
            <person name="Ma Y."/>
            <person name="Chen Y."/>
            <person name="Huang G."/>
            <person name="Zhou Y."/>
            <person name="Zheng Z."/>
            <person name="Qiu Y."/>
        </authorList>
    </citation>
    <scope>NUCLEOTIDE SEQUENCE [LARGE SCALE GENOMIC DNA]</scope>
    <source>
        <tissue evidence="5">Roots</tissue>
    </source>
</reference>
<feature type="region of interest" description="Disordered" evidence="3">
    <location>
        <begin position="149"/>
        <end position="171"/>
    </location>
</feature>
<gene>
    <name evidence="5" type="ORF">SAY87_016281</name>
</gene>
<feature type="compositionally biased region" description="Polar residues" evidence="3">
    <location>
        <begin position="398"/>
        <end position="415"/>
    </location>
</feature>
<dbReference type="Proteomes" id="UP001345219">
    <property type="component" value="Chromosome 13"/>
</dbReference>
<feature type="compositionally biased region" description="Low complexity" evidence="3">
    <location>
        <begin position="543"/>
        <end position="553"/>
    </location>
</feature>
<dbReference type="PROSITE" id="PS50089">
    <property type="entry name" value="ZF_RING_2"/>
    <property type="match status" value="1"/>
</dbReference>
<feature type="region of interest" description="Disordered" evidence="3">
    <location>
        <begin position="14"/>
        <end position="35"/>
    </location>
</feature>
<feature type="compositionally biased region" description="Polar residues" evidence="3">
    <location>
        <begin position="554"/>
        <end position="567"/>
    </location>
</feature>
<evidence type="ECO:0000313" key="5">
    <source>
        <dbReference type="EMBL" id="KAK4780175.1"/>
    </source>
</evidence>
<feature type="compositionally biased region" description="Polar residues" evidence="3">
    <location>
        <begin position="628"/>
        <end position="641"/>
    </location>
</feature>